<dbReference type="GeneID" id="110194668"/>
<feature type="region of interest" description="Disordered" evidence="4">
    <location>
        <begin position="116"/>
        <end position="154"/>
    </location>
</feature>
<feature type="region of interest" description="Disordered" evidence="4">
    <location>
        <begin position="219"/>
        <end position="239"/>
    </location>
</feature>
<dbReference type="RefSeq" id="XP_020822810.1">
    <property type="nucleotide sequence ID" value="XM_020967151.1"/>
</dbReference>
<dbReference type="GO" id="GO:0005085">
    <property type="term" value="F:guanyl-nucleotide exchange factor activity"/>
    <property type="evidence" value="ECO:0007669"/>
    <property type="project" value="UniProtKB-KW"/>
</dbReference>
<feature type="compositionally biased region" description="Polar residues" evidence="4">
    <location>
        <begin position="143"/>
        <end position="154"/>
    </location>
</feature>
<reference evidence="6" key="1">
    <citation type="submission" date="2025-08" db="UniProtKB">
        <authorList>
            <consortium name="RefSeq"/>
        </authorList>
    </citation>
    <scope>IDENTIFICATION</scope>
    <source>
        <tissue evidence="6">Spleen</tissue>
    </source>
</reference>
<proteinExistence type="predicted"/>
<accession>A0A6P5ILG6</accession>
<organism evidence="5 6">
    <name type="scientific">Phascolarctos cinereus</name>
    <name type="common">Koala</name>
    <dbReference type="NCBI Taxonomy" id="38626"/>
    <lineage>
        <taxon>Eukaryota</taxon>
        <taxon>Metazoa</taxon>
        <taxon>Chordata</taxon>
        <taxon>Craniata</taxon>
        <taxon>Vertebrata</taxon>
        <taxon>Euteleostomi</taxon>
        <taxon>Mammalia</taxon>
        <taxon>Metatheria</taxon>
        <taxon>Diprotodontia</taxon>
        <taxon>Phascolarctidae</taxon>
        <taxon>Phascolarctos</taxon>
    </lineage>
</organism>
<evidence type="ECO:0000313" key="6">
    <source>
        <dbReference type="RefSeq" id="XP_020822810.1"/>
    </source>
</evidence>
<dbReference type="InParanoid" id="A0A6P5ILG6"/>
<sequence>MEFPRGPRLAMEEGLRRLEEEEEGDNSSNVVPQELDWLQLYLSPLPDGYMKAKFTLSAYLACWLILKLCKKAYEQRPHSSKQTPEPAEPYTGDVELEDNQLLSATVDVDKQRLSQETDEDYFETQSHQSECPSDVKTEPFESASDTDSLPSDITAETYSSPYLLACEKEAVCDVSSDVGAANSPQEFHLADAQGLGSEQQVKLPPDLKGSTCRGEIIFSAGTEKGQTEETEWSSQSRTPSCLLNLCL</sequence>
<evidence type="ECO:0000313" key="5">
    <source>
        <dbReference type="Proteomes" id="UP000515140"/>
    </source>
</evidence>
<comment type="subcellular location">
    <subcellularLocation>
        <location evidence="1">Cytoplasm</location>
    </subcellularLocation>
</comment>
<evidence type="ECO:0000256" key="1">
    <source>
        <dbReference type="ARBA" id="ARBA00004496"/>
    </source>
</evidence>
<dbReference type="AlphaFoldDB" id="A0A6P5ILG6"/>
<dbReference type="PANTHER" id="PTHR47544">
    <property type="entry name" value="RHO GUANINE NUCLEOTIDE EXCHANGE FACTOR 4"/>
    <property type="match status" value="1"/>
</dbReference>
<keyword evidence="3" id="KW-0344">Guanine-nucleotide releasing factor</keyword>
<keyword evidence="2" id="KW-0963">Cytoplasm</keyword>
<dbReference type="Proteomes" id="UP000515140">
    <property type="component" value="Unplaced"/>
</dbReference>
<protein>
    <submittedName>
        <fullName evidence="6">Uncharacterized protein LOC110194668 isoform X1</fullName>
    </submittedName>
</protein>
<dbReference type="PANTHER" id="PTHR47544:SF2">
    <property type="entry name" value="RHO GUANINE NUCLEOTIDE EXCHANGE FACTOR 4"/>
    <property type="match status" value="1"/>
</dbReference>
<dbReference type="KEGG" id="pcw:110194668"/>
<gene>
    <name evidence="6" type="primary">LOC110194668</name>
</gene>
<evidence type="ECO:0000256" key="4">
    <source>
        <dbReference type="SAM" id="MobiDB-lite"/>
    </source>
</evidence>
<keyword evidence="5" id="KW-1185">Reference proteome</keyword>
<name>A0A6P5ILG6_PHACI</name>
<evidence type="ECO:0000256" key="2">
    <source>
        <dbReference type="ARBA" id="ARBA00022490"/>
    </source>
</evidence>
<evidence type="ECO:0000256" key="3">
    <source>
        <dbReference type="ARBA" id="ARBA00022658"/>
    </source>
</evidence>
<dbReference type="GO" id="GO:0005737">
    <property type="term" value="C:cytoplasm"/>
    <property type="evidence" value="ECO:0007669"/>
    <property type="project" value="UniProtKB-SubCell"/>
</dbReference>